<evidence type="ECO:0000259" key="12">
    <source>
        <dbReference type="Pfam" id="PF19316"/>
    </source>
</evidence>
<keyword evidence="14" id="KW-1185">Reference proteome</keyword>
<feature type="transmembrane region" description="Helical" evidence="11">
    <location>
        <begin position="491"/>
        <end position="510"/>
    </location>
</feature>
<evidence type="ECO:0000256" key="5">
    <source>
        <dbReference type="ARBA" id="ARBA00022679"/>
    </source>
</evidence>
<dbReference type="EMBL" id="CAWYQH010000013">
    <property type="protein sequence ID" value="CAK8674804.1"/>
    <property type="molecule type" value="Genomic_DNA"/>
</dbReference>
<evidence type="ECO:0000313" key="13">
    <source>
        <dbReference type="EMBL" id="CAK8674804.1"/>
    </source>
</evidence>
<feature type="transmembrane region" description="Helical" evidence="11">
    <location>
        <begin position="811"/>
        <end position="831"/>
    </location>
</feature>
<dbReference type="CDD" id="cd16024">
    <property type="entry name" value="GPI_EPT_2"/>
    <property type="match status" value="1"/>
</dbReference>
<name>A0ABP0F527_CLALP</name>
<evidence type="ECO:0000256" key="4">
    <source>
        <dbReference type="ARBA" id="ARBA00022502"/>
    </source>
</evidence>
<reference evidence="13 14" key="1">
    <citation type="submission" date="2024-02" db="EMBL/GenBank/DDBJ databases">
        <authorList>
            <person name="Daric V."/>
            <person name="Darras S."/>
        </authorList>
    </citation>
    <scope>NUCLEOTIDE SEQUENCE [LARGE SCALE GENOMIC DNA]</scope>
</reference>
<comment type="similarity">
    <text evidence="3">Belongs to the PIGG/PIGN/PIGO family. PIGG subfamily.</text>
</comment>
<keyword evidence="10" id="KW-0325">Glycoprotein</keyword>
<feature type="domain" description="GPI ethanolamine phosphate transferase 2 C-terminal" evidence="12">
    <location>
        <begin position="842"/>
        <end position="995"/>
    </location>
</feature>
<evidence type="ECO:0000256" key="11">
    <source>
        <dbReference type="SAM" id="Phobius"/>
    </source>
</evidence>
<comment type="subcellular location">
    <subcellularLocation>
        <location evidence="1">Endoplasmic reticulum membrane</location>
        <topology evidence="1">Multi-pass membrane protein</topology>
    </subcellularLocation>
</comment>
<evidence type="ECO:0000256" key="10">
    <source>
        <dbReference type="ARBA" id="ARBA00023180"/>
    </source>
</evidence>
<keyword evidence="8 11" id="KW-1133">Transmembrane helix</keyword>
<feature type="transmembrane region" description="Helical" evidence="11">
    <location>
        <begin position="630"/>
        <end position="647"/>
    </location>
</feature>
<dbReference type="InterPro" id="IPR002591">
    <property type="entry name" value="Phosphodiest/P_Trfase"/>
</dbReference>
<proteinExistence type="inferred from homology"/>
<evidence type="ECO:0000256" key="7">
    <source>
        <dbReference type="ARBA" id="ARBA00022824"/>
    </source>
</evidence>
<keyword evidence="7" id="KW-0256">Endoplasmic reticulum</keyword>
<dbReference type="InterPro" id="IPR039527">
    <property type="entry name" value="PIGG/GPI7"/>
</dbReference>
<dbReference type="Proteomes" id="UP001642483">
    <property type="component" value="Unassembled WGS sequence"/>
</dbReference>
<accession>A0ABP0F527</accession>
<dbReference type="InterPro" id="IPR017850">
    <property type="entry name" value="Alkaline_phosphatase_core_sf"/>
</dbReference>
<protein>
    <recommendedName>
        <fullName evidence="12">GPI ethanolamine phosphate transferase 2 C-terminal domain-containing protein</fullName>
    </recommendedName>
</protein>
<comment type="caution">
    <text evidence="13">The sequence shown here is derived from an EMBL/GenBank/DDBJ whole genome shotgun (WGS) entry which is preliminary data.</text>
</comment>
<evidence type="ECO:0000256" key="3">
    <source>
        <dbReference type="ARBA" id="ARBA00005315"/>
    </source>
</evidence>
<dbReference type="Pfam" id="PF19316">
    <property type="entry name" value="PIGO_PIGG"/>
    <property type="match status" value="2"/>
</dbReference>
<feature type="transmembrane region" description="Helical" evidence="11">
    <location>
        <begin position="12"/>
        <end position="34"/>
    </location>
</feature>
<feature type="transmembrane region" description="Helical" evidence="11">
    <location>
        <begin position="671"/>
        <end position="692"/>
    </location>
</feature>
<feature type="transmembrane region" description="Helical" evidence="11">
    <location>
        <begin position="1019"/>
        <end position="1039"/>
    </location>
</feature>
<feature type="transmembrane region" description="Helical" evidence="11">
    <location>
        <begin position="902"/>
        <end position="922"/>
    </location>
</feature>
<gene>
    <name evidence="13" type="ORF">CVLEPA_LOCUS4466</name>
</gene>
<dbReference type="PANTHER" id="PTHR23072">
    <property type="entry name" value="PHOSPHATIDYLINOSITOL GLYCAN-RELATED"/>
    <property type="match status" value="1"/>
</dbReference>
<evidence type="ECO:0000256" key="6">
    <source>
        <dbReference type="ARBA" id="ARBA00022692"/>
    </source>
</evidence>
<sequence length="1097" mass="122603">MALLLNNCTNAKWNVIIAYFISLAGVLIFAKGFFPIKISTPGHADNSDVPPVPLGSEVISKLLEEDFSNFQASKLRQGRPTYQQAHYNKLVLIVIDAMRSDFISDAPYKENMPFLQKTLSNGNAMVFTANAKAPTVTMPRLKALTTGSIPGYIDVIFNMDQSVELKSDNLISGLKRAGKTIVFYGDDTWIRLFPNSFARYDGTTSFFVTDYTEVDNNVTRHIDDELNKNKDWDVMILHYLGLDHIGHLAGPTSPLMPSKLKEMDLVVEKVYSALEKEDKPLLVITSDHGMSSQGSHGGTTHPETATPLVFLSPKINEMGIHNNTKTNDVEQVDFVSTISLSMGLPIPRDSMGKLIPDVLQFMEQEELLHAMQYNCHQLLSYAHRSGKLPDPEDTEKNDPANLYRNGVQFHSVFLSQNKSGVFGVAKDYYQKCQQVTSNKLTSKLASYNYFEMFSGFIILLIGLCCVLGLWMEALLQSRHRTNGNTPSARRITRAMVALAVGFFFFIATLPGSSFVEEEHQTWYFLSISMSLGLFIALLRTIARVESSSKPAALKTSSLYDAQIREGDVALRMRKVASSKTRAWHLVQEDSSVDTAHLLENESSRDKDFTEDEKIEEEKQHTVIEHSHRKYVIAVFVFLIIHRLLRSWNQSGIKYATDPDIGDWLNIPQNKVLLSGTSFISLMAVFLLLQLLCSTKDIVRTILSAFGICGVYMYRLAIGTVSFPWYYNTSNMGLNEAQIVYLTISLLLIKMLYHCLFQICDPSRKRTRTHSCSVPGICPCLPPKSNEKSLDCLQCAVVILSALLLRPHNHCALAFILALYWVMFRLLWPLVIENNLNILEQPLLKLSSVQKDYFLSPIHLVARVVLSHWFGQMAHYALGNSNSLASVDVSAAYVGLSGSDGWFHFICAGILGVYSTYVGPILWTTLSMLDIINLNMNEFADATYSPGTVSSVNVAISTLAALRLFTLAVYVAVATGHRYHLFVWSVFSPKLLYELISFVLKEFLMRSNTIKVPNVYQLNFHLTLSIAIALVPIASARLGLSHILCPIKLAGLHLNALRQSWASVGIPPALAGRGALSQKKTGSRDLVRFPRVAFFLLK</sequence>
<evidence type="ECO:0000256" key="9">
    <source>
        <dbReference type="ARBA" id="ARBA00023136"/>
    </source>
</evidence>
<dbReference type="PANTHER" id="PTHR23072:SF0">
    <property type="entry name" value="GPI ETHANOLAMINE PHOSPHATE TRANSFERASE 2"/>
    <property type="match status" value="1"/>
</dbReference>
<keyword evidence="6 11" id="KW-0812">Transmembrane</keyword>
<dbReference type="Pfam" id="PF01663">
    <property type="entry name" value="Phosphodiest"/>
    <property type="match status" value="1"/>
</dbReference>
<feature type="transmembrane region" description="Helical" evidence="11">
    <location>
        <begin position="980"/>
        <end position="999"/>
    </location>
</feature>
<evidence type="ECO:0000313" key="14">
    <source>
        <dbReference type="Proteomes" id="UP001642483"/>
    </source>
</evidence>
<keyword evidence="4" id="KW-0337">GPI-anchor biosynthesis</keyword>
<dbReference type="InterPro" id="IPR045687">
    <property type="entry name" value="PIGG/GPI7_C"/>
</dbReference>
<evidence type="ECO:0000256" key="8">
    <source>
        <dbReference type="ARBA" id="ARBA00022989"/>
    </source>
</evidence>
<feature type="transmembrane region" description="Helical" evidence="11">
    <location>
        <begin position="738"/>
        <end position="759"/>
    </location>
</feature>
<feature type="transmembrane region" description="Helical" evidence="11">
    <location>
        <begin position="449"/>
        <end position="470"/>
    </location>
</feature>
<feature type="transmembrane region" description="Helical" evidence="11">
    <location>
        <begin position="704"/>
        <end position="726"/>
    </location>
</feature>
<feature type="transmembrane region" description="Helical" evidence="11">
    <location>
        <begin position="953"/>
        <end position="973"/>
    </location>
</feature>
<feature type="domain" description="GPI ethanolamine phosphate transferase 2 C-terminal" evidence="12">
    <location>
        <begin position="626"/>
        <end position="717"/>
    </location>
</feature>
<feature type="transmembrane region" description="Helical" evidence="11">
    <location>
        <begin position="522"/>
        <end position="542"/>
    </location>
</feature>
<keyword evidence="5" id="KW-0808">Transferase</keyword>
<keyword evidence="9 11" id="KW-0472">Membrane</keyword>
<dbReference type="InterPro" id="IPR037674">
    <property type="entry name" value="PIG-G_N"/>
</dbReference>
<dbReference type="Gene3D" id="3.40.720.10">
    <property type="entry name" value="Alkaline Phosphatase, subunit A"/>
    <property type="match status" value="1"/>
</dbReference>
<comment type="pathway">
    <text evidence="2">Glycolipid biosynthesis; glycosylphosphatidylinositol-anchor biosynthesis.</text>
</comment>
<dbReference type="SUPFAM" id="SSF53649">
    <property type="entry name" value="Alkaline phosphatase-like"/>
    <property type="match status" value="1"/>
</dbReference>
<evidence type="ECO:0000256" key="1">
    <source>
        <dbReference type="ARBA" id="ARBA00004477"/>
    </source>
</evidence>
<organism evidence="13 14">
    <name type="scientific">Clavelina lepadiformis</name>
    <name type="common">Light-bulb sea squirt</name>
    <name type="synonym">Ascidia lepadiformis</name>
    <dbReference type="NCBI Taxonomy" id="159417"/>
    <lineage>
        <taxon>Eukaryota</taxon>
        <taxon>Metazoa</taxon>
        <taxon>Chordata</taxon>
        <taxon>Tunicata</taxon>
        <taxon>Ascidiacea</taxon>
        <taxon>Aplousobranchia</taxon>
        <taxon>Clavelinidae</taxon>
        <taxon>Clavelina</taxon>
    </lineage>
</organism>
<evidence type="ECO:0000256" key="2">
    <source>
        <dbReference type="ARBA" id="ARBA00004687"/>
    </source>
</evidence>